<sequence length="226" mass="25174">MYRHLAEHLGHEDKWDEDLEAMQHSLQPLGFEVRSCHDERSGIVFLVLINTKSDALAQVATPYTASELQYIKTLIHAIFHANDNQYALSSTQALQLAMQSQPVPLTKHAASQLLENLERRGWLHLSRTIGAYSLTLRALHELDTYIRTELEDCVLECLTCYAIVTQGERCSTPACRGAVHTSCVDAYRAGHATCTVCGQAWQTVPVGVISTSTRDETTPIPEEPVE</sequence>
<dbReference type="InterPro" id="IPR014857">
    <property type="entry name" value="Nse1_RING_C4HC3-type"/>
</dbReference>
<keyword evidence="7 15" id="KW-0479">Metal-binding</keyword>
<comment type="catalytic activity">
    <reaction evidence="1 15">
        <text>S-ubiquitinyl-[E2 ubiquitin-conjugating enzyme]-L-cysteine + [acceptor protein]-L-lysine = [E2 ubiquitin-conjugating enzyme]-L-cysteine + N(6)-ubiquitinyl-[acceptor protein]-L-lysine.</text>
        <dbReference type="EC" id="2.3.2.27"/>
    </reaction>
</comment>
<keyword evidence="12 15" id="KW-0233">DNA recombination</keyword>
<keyword evidence="8 15" id="KW-0227">DNA damage</keyword>
<evidence type="ECO:0000256" key="12">
    <source>
        <dbReference type="ARBA" id="ARBA00023172"/>
    </source>
</evidence>
<dbReference type="RefSeq" id="XP_001729492.1">
    <property type="nucleotide sequence ID" value="XM_001729440.1"/>
</dbReference>
<keyword evidence="14 15" id="KW-0539">Nucleus</keyword>
<dbReference type="FunFam" id="1.10.10.10:FF:000270">
    <property type="entry name" value="Non-structural maintenance of chromosomes element 1 homolog"/>
    <property type="match status" value="1"/>
</dbReference>
<dbReference type="GO" id="GO:0061630">
    <property type="term" value="F:ubiquitin protein ligase activity"/>
    <property type="evidence" value="ECO:0007669"/>
    <property type="project" value="UniProtKB-EC"/>
</dbReference>
<evidence type="ECO:0000256" key="1">
    <source>
        <dbReference type="ARBA" id="ARBA00000900"/>
    </source>
</evidence>
<proteinExistence type="inferred from homology"/>
<evidence type="ECO:0000256" key="6">
    <source>
        <dbReference type="ARBA" id="ARBA00022679"/>
    </source>
</evidence>
<comment type="caution">
    <text evidence="17">The sequence shown here is derived from an EMBL/GenBank/DDBJ whole genome shotgun (WGS) entry which is preliminary data.</text>
</comment>
<dbReference type="FunCoup" id="A8Q9P4">
    <property type="interactions" value="103"/>
</dbReference>
<keyword evidence="13 15" id="KW-0234">DNA repair</keyword>
<evidence type="ECO:0000313" key="17">
    <source>
        <dbReference type="EMBL" id="EDP42278.1"/>
    </source>
</evidence>
<dbReference type="Pfam" id="PF07574">
    <property type="entry name" value="SMC_Nse1"/>
    <property type="match status" value="1"/>
</dbReference>
<dbReference type="STRING" id="425265.A8Q9P4"/>
<accession>A8Q9P4</accession>
<keyword evidence="9 15" id="KW-0863">Zinc-finger</keyword>
<dbReference type="InterPro" id="IPR013083">
    <property type="entry name" value="Znf_RING/FYVE/PHD"/>
</dbReference>
<reference evidence="17 18" key="1">
    <citation type="journal article" date="2007" name="Proc. Natl. Acad. Sci. U.S.A.">
        <title>Dandruff-associated Malassezia genomes reveal convergent and divergent virulence traits shared with plant and human fungal pathogens.</title>
        <authorList>
            <person name="Xu J."/>
            <person name="Saunders C.W."/>
            <person name="Hu P."/>
            <person name="Grant R.A."/>
            <person name="Boekhout T."/>
            <person name="Kuramae E.E."/>
            <person name="Kronstad J.W."/>
            <person name="Deangelis Y.M."/>
            <person name="Reeder N.L."/>
            <person name="Johnstone K.R."/>
            <person name="Leland M."/>
            <person name="Fieno A.M."/>
            <person name="Begley W.M."/>
            <person name="Sun Y."/>
            <person name="Lacey M.P."/>
            <person name="Chaudhary T."/>
            <person name="Keough T."/>
            <person name="Chu L."/>
            <person name="Sears R."/>
            <person name="Yuan B."/>
            <person name="Dawson T.L.Jr."/>
        </authorList>
    </citation>
    <scope>NUCLEOTIDE SEQUENCE [LARGE SCALE GENOMIC DNA]</scope>
    <source>
        <strain evidence="18">ATCC MYA-4612 / CBS 7966</strain>
    </source>
</reference>
<dbReference type="GO" id="GO:0005634">
    <property type="term" value="C:nucleus"/>
    <property type="evidence" value="ECO:0007669"/>
    <property type="project" value="UniProtKB-SubCell"/>
</dbReference>
<dbReference type="EC" id="2.3.2.27" evidence="4 15"/>
<keyword evidence="11 15" id="KW-0862">Zinc</keyword>
<feature type="domain" description="Non-structural maintenance of chromosomes element 1 RING C4HC3-type" evidence="16">
    <location>
        <begin position="157"/>
        <end position="197"/>
    </location>
</feature>
<evidence type="ECO:0000256" key="3">
    <source>
        <dbReference type="ARBA" id="ARBA00010258"/>
    </source>
</evidence>
<dbReference type="Proteomes" id="UP000008837">
    <property type="component" value="Unassembled WGS sequence"/>
</dbReference>
<evidence type="ECO:0000259" key="16">
    <source>
        <dbReference type="Pfam" id="PF08746"/>
    </source>
</evidence>
<dbReference type="Gene3D" id="3.30.40.10">
    <property type="entry name" value="Zinc/RING finger domain, C3HC4 (zinc finger)"/>
    <property type="match status" value="1"/>
</dbReference>
<dbReference type="AlphaFoldDB" id="A8Q9P4"/>
<dbReference type="OMA" id="RCPNYSN"/>
<evidence type="ECO:0000256" key="2">
    <source>
        <dbReference type="ARBA" id="ARBA00004123"/>
    </source>
</evidence>
<dbReference type="PANTHER" id="PTHR20973:SF0">
    <property type="entry name" value="NON-STRUCTURAL MAINTENANCE OF CHROMOSOMES ELEMENT 1 HOMOLOG"/>
    <property type="match status" value="1"/>
</dbReference>
<evidence type="ECO:0000256" key="8">
    <source>
        <dbReference type="ARBA" id="ARBA00022763"/>
    </source>
</evidence>
<protein>
    <recommendedName>
        <fullName evidence="5 15">Non-structural maintenance of chromosomes element 1 homolog</fullName>
        <ecNumber evidence="4 15">2.3.2.27</ecNumber>
    </recommendedName>
</protein>
<dbReference type="PANTHER" id="PTHR20973">
    <property type="entry name" value="NON-SMC ELEMENT 1-RELATED"/>
    <property type="match status" value="1"/>
</dbReference>
<evidence type="ECO:0000256" key="13">
    <source>
        <dbReference type="ARBA" id="ARBA00023204"/>
    </source>
</evidence>
<keyword evidence="10 15" id="KW-0833">Ubl conjugation pathway</keyword>
<evidence type="ECO:0000256" key="11">
    <source>
        <dbReference type="ARBA" id="ARBA00022833"/>
    </source>
</evidence>
<name>A8Q9P4_MALGO</name>
<dbReference type="EMBL" id="AAYY01000013">
    <property type="protein sequence ID" value="EDP42278.1"/>
    <property type="molecule type" value="Genomic_DNA"/>
</dbReference>
<dbReference type="GeneID" id="5853799"/>
<comment type="subcellular location">
    <subcellularLocation>
        <location evidence="2 15">Nucleus</location>
    </subcellularLocation>
</comment>
<dbReference type="InParanoid" id="A8Q9P4"/>
<organism evidence="17 18">
    <name type="scientific">Malassezia globosa (strain ATCC MYA-4612 / CBS 7966)</name>
    <name type="common">Dandruff-associated fungus</name>
    <dbReference type="NCBI Taxonomy" id="425265"/>
    <lineage>
        <taxon>Eukaryota</taxon>
        <taxon>Fungi</taxon>
        <taxon>Dikarya</taxon>
        <taxon>Basidiomycota</taxon>
        <taxon>Ustilaginomycotina</taxon>
        <taxon>Malasseziomycetes</taxon>
        <taxon>Malasseziales</taxon>
        <taxon>Malasseziaceae</taxon>
        <taxon>Malassezia</taxon>
    </lineage>
</organism>
<evidence type="ECO:0000256" key="9">
    <source>
        <dbReference type="ARBA" id="ARBA00022771"/>
    </source>
</evidence>
<comment type="similarity">
    <text evidence="3 15">Belongs to the NSE1 family.</text>
</comment>
<dbReference type="GO" id="GO:0008270">
    <property type="term" value="F:zinc ion binding"/>
    <property type="evidence" value="ECO:0007669"/>
    <property type="project" value="UniProtKB-KW"/>
</dbReference>
<dbReference type="InterPro" id="IPR011513">
    <property type="entry name" value="Nse1"/>
</dbReference>
<gene>
    <name evidence="17" type="ORF">MGL_3527</name>
</gene>
<keyword evidence="18" id="KW-1185">Reference proteome</keyword>
<dbReference type="InterPro" id="IPR036388">
    <property type="entry name" value="WH-like_DNA-bd_sf"/>
</dbReference>
<dbReference type="VEuPathDB" id="FungiDB:MGL_3527"/>
<dbReference type="KEGG" id="mgl:MGL_3527"/>
<evidence type="ECO:0000313" key="18">
    <source>
        <dbReference type="Proteomes" id="UP000008837"/>
    </source>
</evidence>
<comment type="subunit">
    <text evidence="15">Component of the Smc5-Smc6 complex.</text>
</comment>
<comment type="function">
    <text evidence="15">Acts in a DNA repair pathway for removal of UV-induced DNA damage that is distinct from classical nucleotide excision repair and in repair of ionizing radiation damage. Functions in homologous recombination repair of DNA double strand breaks and in recovery of stalled replication forks.</text>
</comment>
<dbReference type="Gene3D" id="1.10.10.10">
    <property type="entry name" value="Winged helix-like DNA-binding domain superfamily/Winged helix DNA-binding domain"/>
    <property type="match status" value="1"/>
</dbReference>
<evidence type="ECO:0000256" key="10">
    <source>
        <dbReference type="ARBA" id="ARBA00022786"/>
    </source>
</evidence>
<dbReference type="Pfam" id="PF08746">
    <property type="entry name" value="zf-RING-like"/>
    <property type="match status" value="1"/>
</dbReference>
<evidence type="ECO:0000256" key="14">
    <source>
        <dbReference type="ARBA" id="ARBA00023242"/>
    </source>
</evidence>
<dbReference type="OrthoDB" id="185455at2759"/>
<evidence type="ECO:0000256" key="15">
    <source>
        <dbReference type="RuleBase" id="RU368018"/>
    </source>
</evidence>
<dbReference type="GO" id="GO:0030915">
    <property type="term" value="C:Smc5-Smc6 complex"/>
    <property type="evidence" value="ECO:0007669"/>
    <property type="project" value="UniProtKB-UniRule"/>
</dbReference>
<evidence type="ECO:0000256" key="7">
    <source>
        <dbReference type="ARBA" id="ARBA00022723"/>
    </source>
</evidence>
<keyword evidence="6 15" id="KW-0808">Transferase</keyword>
<evidence type="ECO:0000256" key="4">
    <source>
        <dbReference type="ARBA" id="ARBA00012483"/>
    </source>
</evidence>
<evidence type="ECO:0000256" key="5">
    <source>
        <dbReference type="ARBA" id="ARBA00019422"/>
    </source>
</evidence>
<dbReference type="GO" id="GO:0000724">
    <property type="term" value="P:double-strand break repair via homologous recombination"/>
    <property type="evidence" value="ECO:0007669"/>
    <property type="project" value="TreeGrafter"/>
</dbReference>